<organism evidence="3 4">
    <name type="scientific">Nostocoides japonicum T1-X7</name>
    <dbReference type="NCBI Taxonomy" id="1194083"/>
    <lineage>
        <taxon>Bacteria</taxon>
        <taxon>Bacillati</taxon>
        <taxon>Actinomycetota</taxon>
        <taxon>Actinomycetes</taxon>
        <taxon>Micrococcales</taxon>
        <taxon>Intrasporangiaceae</taxon>
        <taxon>Nostocoides</taxon>
    </lineage>
</organism>
<dbReference type="CDD" id="cd00293">
    <property type="entry name" value="USP-like"/>
    <property type="match status" value="1"/>
</dbReference>
<name>A0A077LVU2_9MICO</name>
<dbReference type="RefSeq" id="WP_048553803.1">
    <property type="nucleotide sequence ID" value="NZ_HF570958.1"/>
</dbReference>
<reference evidence="3 4" key="1">
    <citation type="journal article" date="2013" name="ISME J.">
        <title>A metabolic model for members of the genus Tetrasphaera involved in enhanced biological phosphorus removal.</title>
        <authorList>
            <person name="Kristiansen R."/>
            <person name="Nguyen H.T.T."/>
            <person name="Saunders A.M."/>
            <person name="Nielsen J.L."/>
            <person name="Wimmer R."/>
            <person name="Le V.Q."/>
            <person name="McIlroy S.J."/>
            <person name="Petrovski S."/>
            <person name="Seviour R.J."/>
            <person name="Calteau A."/>
            <person name="Nielsen K.L."/>
            <person name="Nielsen P.H."/>
        </authorList>
    </citation>
    <scope>NUCLEOTIDE SEQUENCE [LARGE SCALE GENOMIC DNA]</scope>
    <source>
        <strain evidence="3 4">T1-X7</strain>
    </source>
</reference>
<keyword evidence="4" id="KW-1185">Reference proteome</keyword>
<gene>
    <name evidence="3" type="ORF">BN12_1550006</name>
</gene>
<evidence type="ECO:0000313" key="4">
    <source>
        <dbReference type="Proteomes" id="UP000035721"/>
    </source>
</evidence>
<evidence type="ECO:0000259" key="2">
    <source>
        <dbReference type="Pfam" id="PF00582"/>
    </source>
</evidence>
<feature type="domain" description="UspA" evidence="2">
    <location>
        <begin position="2"/>
        <end position="137"/>
    </location>
</feature>
<evidence type="ECO:0000256" key="1">
    <source>
        <dbReference type="ARBA" id="ARBA00008791"/>
    </source>
</evidence>
<protein>
    <recommendedName>
        <fullName evidence="2">UspA domain-containing protein</fullName>
    </recommendedName>
</protein>
<comment type="caution">
    <text evidence="3">The sequence shown here is derived from an EMBL/GenBank/DDBJ whole genome shotgun (WGS) entry which is preliminary data.</text>
</comment>
<accession>A0A077LVU2</accession>
<dbReference type="STRING" id="1194083.BN12_1550006"/>
<dbReference type="OrthoDB" id="5242641at2"/>
<dbReference type="Pfam" id="PF00582">
    <property type="entry name" value="Usp"/>
    <property type="match status" value="2"/>
</dbReference>
<feature type="domain" description="UspA" evidence="2">
    <location>
        <begin position="150"/>
        <end position="295"/>
    </location>
</feature>
<proteinExistence type="inferred from homology"/>
<sequence length="310" mass="32274">MTLLVGLAPGRKGHAALHLGAMLARASQENVLLATVVAEPWPPNIAGGDLEYLAYQDDIARQSLAEAKDALEADGLTVESLSRRAPSVASGLLSIVAERHVDMVALGSSSSSILGRVMLGGVAERVLHGSSLPVAVAPRGYFAPAARVTRVSVAVGRADQDGGLVGRAAVIADALFSALRLVCFAVRPGAAAVTVQPDVEDRVADEWRHQLESDLADSLGGRGSEPADAGAPAVARRVRVKLGVGPTWSEALQDIPWSDADVLVVGTSSGPLSRFFLGSHAVKIIRNSPVPVILLPRHDDRDAPAVKRST</sequence>
<dbReference type="PRINTS" id="PR01438">
    <property type="entry name" value="UNVRSLSTRESS"/>
</dbReference>
<dbReference type="Gene3D" id="3.40.50.620">
    <property type="entry name" value="HUPs"/>
    <property type="match status" value="2"/>
</dbReference>
<dbReference type="InterPro" id="IPR006015">
    <property type="entry name" value="Universal_stress_UspA"/>
</dbReference>
<dbReference type="InterPro" id="IPR006016">
    <property type="entry name" value="UspA"/>
</dbReference>
<dbReference type="EMBL" id="CAJB01000063">
    <property type="protein sequence ID" value="CCH76937.1"/>
    <property type="molecule type" value="Genomic_DNA"/>
</dbReference>
<dbReference type="Proteomes" id="UP000035721">
    <property type="component" value="Unassembled WGS sequence"/>
</dbReference>
<dbReference type="PANTHER" id="PTHR46268">
    <property type="entry name" value="STRESS RESPONSE PROTEIN NHAX"/>
    <property type="match status" value="1"/>
</dbReference>
<comment type="similarity">
    <text evidence="1">Belongs to the universal stress protein A family.</text>
</comment>
<evidence type="ECO:0000313" key="3">
    <source>
        <dbReference type="EMBL" id="CCH76937.1"/>
    </source>
</evidence>
<dbReference type="SUPFAM" id="SSF52402">
    <property type="entry name" value="Adenine nucleotide alpha hydrolases-like"/>
    <property type="match status" value="2"/>
</dbReference>
<dbReference type="AlphaFoldDB" id="A0A077LVU2"/>
<dbReference type="InterPro" id="IPR014729">
    <property type="entry name" value="Rossmann-like_a/b/a_fold"/>
</dbReference>
<dbReference type="PANTHER" id="PTHR46268:SF6">
    <property type="entry name" value="UNIVERSAL STRESS PROTEIN UP12"/>
    <property type="match status" value="1"/>
</dbReference>